<name>A0A9Q9CRK5_9FIRM</name>
<dbReference type="PROSITE" id="PS01229">
    <property type="entry name" value="COF_2"/>
    <property type="match status" value="1"/>
</dbReference>
<dbReference type="Proteomes" id="UP001058072">
    <property type="component" value="Chromosome"/>
</dbReference>
<dbReference type="AlphaFoldDB" id="A0A9Q9CRK5"/>
<dbReference type="GO" id="GO:0005829">
    <property type="term" value="C:cytosol"/>
    <property type="evidence" value="ECO:0007669"/>
    <property type="project" value="TreeGrafter"/>
</dbReference>
<dbReference type="PRINTS" id="PR00119">
    <property type="entry name" value="CATATPASE"/>
</dbReference>
<evidence type="ECO:0000313" key="4">
    <source>
        <dbReference type="Proteomes" id="UP001058072"/>
    </source>
</evidence>
<dbReference type="InterPro" id="IPR023214">
    <property type="entry name" value="HAD_sf"/>
</dbReference>
<protein>
    <submittedName>
        <fullName evidence="2">HAD family phosphatase</fullName>
    </submittedName>
</protein>
<dbReference type="InterPro" id="IPR036412">
    <property type="entry name" value="HAD-like_sf"/>
</dbReference>
<keyword evidence="3" id="KW-1185">Reference proteome</keyword>
<dbReference type="NCBIfam" id="TIGR01484">
    <property type="entry name" value="HAD-SF-IIB"/>
    <property type="match status" value="1"/>
</dbReference>
<dbReference type="Proteomes" id="UP001058016">
    <property type="component" value="Chromosome"/>
</dbReference>
<reference evidence="2 3" key="1">
    <citation type="submission" date="2021-03" db="EMBL/GenBank/DDBJ databases">
        <title>Comparative Genomics and Metabolomics in the genus Turicibacter.</title>
        <authorList>
            <person name="Maki J."/>
            <person name="Looft T."/>
        </authorList>
    </citation>
    <scope>NUCLEOTIDE SEQUENCE</scope>
    <source>
        <strain evidence="2">ISU324</strain>
        <strain evidence="1 3">MMM721</strain>
    </source>
</reference>
<dbReference type="PANTHER" id="PTHR10000:SF8">
    <property type="entry name" value="HAD SUPERFAMILY HYDROLASE-LIKE, TYPE 3"/>
    <property type="match status" value="1"/>
</dbReference>
<dbReference type="CDD" id="cd07516">
    <property type="entry name" value="HAD_Pase"/>
    <property type="match status" value="1"/>
</dbReference>
<dbReference type="Pfam" id="PF08282">
    <property type="entry name" value="Hydrolase_3"/>
    <property type="match status" value="1"/>
</dbReference>
<dbReference type="RefSeq" id="WP_212724640.1">
    <property type="nucleotide sequence ID" value="NZ_CP071249.1"/>
</dbReference>
<evidence type="ECO:0000313" key="2">
    <source>
        <dbReference type="EMBL" id="UUF09392.1"/>
    </source>
</evidence>
<dbReference type="SFLD" id="SFLDG01144">
    <property type="entry name" value="C2.B.4:_PGP_Like"/>
    <property type="match status" value="1"/>
</dbReference>
<dbReference type="SFLD" id="SFLDS00003">
    <property type="entry name" value="Haloacid_Dehalogenase"/>
    <property type="match status" value="1"/>
</dbReference>
<dbReference type="InterPro" id="IPR000150">
    <property type="entry name" value="Cof"/>
</dbReference>
<dbReference type="Gene3D" id="3.30.1240.10">
    <property type="match status" value="1"/>
</dbReference>
<proteinExistence type="predicted"/>
<dbReference type="EMBL" id="CP071250">
    <property type="protein sequence ID" value="UUF09392.1"/>
    <property type="molecule type" value="Genomic_DNA"/>
</dbReference>
<organism evidence="2 4">
    <name type="scientific">Turicibacter bilis</name>
    <dbReference type="NCBI Taxonomy" id="2735723"/>
    <lineage>
        <taxon>Bacteria</taxon>
        <taxon>Bacillati</taxon>
        <taxon>Bacillota</taxon>
        <taxon>Erysipelotrichia</taxon>
        <taxon>Erysipelotrichales</taxon>
        <taxon>Turicibacteraceae</taxon>
        <taxon>Turicibacter</taxon>
    </lineage>
</organism>
<gene>
    <name evidence="1" type="ORF">J0J69_08600</name>
    <name evidence="2" type="ORF">J0J70_05390</name>
</gene>
<dbReference type="InterPro" id="IPR006379">
    <property type="entry name" value="HAD-SF_hydro_IIB"/>
</dbReference>
<sequence>MSYKMIVLDLDGTLMSSKNEILPKTKEALFKAQEQGVMIVLASGRPTYGMVKAAKELRLDEYPGYILSYNGGRIISVQTNEMIYDDSLTPEICHELYDLSREMNVNIMAYEDEAIITADDDQYIQKEAHINGIPINRVENFKDSVTFNSVKCLCTAEPEYLAQVEIKMKERLGNRLSITRSLPFFLEFMPQNINKAYSLQKLLEHVGLDKSQLIACGDGYNDLPMIEFAGLGVAMGNAVDEVKAAANYVTATNDEDGIAQVIKKFILNN</sequence>
<dbReference type="EMBL" id="CP071249">
    <property type="protein sequence ID" value="UUF05155.1"/>
    <property type="molecule type" value="Genomic_DNA"/>
</dbReference>
<dbReference type="SUPFAM" id="SSF56784">
    <property type="entry name" value="HAD-like"/>
    <property type="match status" value="1"/>
</dbReference>
<dbReference type="GO" id="GO:0016791">
    <property type="term" value="F:phosphatase activity"/>
    <property type="evidence" value="ECO:0007669"/>
    <property type="project" value="TreeGrafter"/>
</dbReference>
<dbReference type="NCBIfam" id="TIGR00099">
    <property type="entry name" value="Cof-subfamily"/>
    <property type="match status" value="1"/>
</dbReference>
<dbReference type="GO" id="GO:0000287">
    <property type="term" value="F:magnesium ion binding"/>
    <property type="evidence" value="ECO:0007669"/>
    <property type="project" value="TreeGrafter"/>
</dbReference>
<evidence type="ECO:0000313" key="3">
    <source>
        <dbReference type="Proteomes" id="UP001058016"/>
    </source>
</evidence>
<dbReference type="Gene3D" id="3.40.50.1000">
    <property type="entry name" value="HAD superfamily/HAD-like"/>
    <property type="match status" value="1"/>
</dbReference>
<evidence type="ECO:0000313" key="1">
    <source>
        <dbReference type="EMBL" id="UUF05155.1"/>
    </source>
</evidence>
<accession>A0A9Q9CRK5</accession>
<dbReference type="SFLD" id="SFLDG01140">
    <property type="entry name" value="C2.B:_Phosphomannomutase_and_P"/>
    <property type="match status" value="1"/>
</dbReference>
<dbReference type="PANTHER" id="PTHR10000">
    <property type="entry name" value="PHOSPHOSERINE PHOSPHATASE"/>
    <property type="match status" value="1"/>
</dbReference>